<evidence type="ECO:0000313" key="4">
    <source>
        <dbReference type="EMBL" id="RKN26841.1"/>
    </source>
</evidence>
<reference evidence="5 6" key="1">
    <citation type="submission" date="2018-09" db="EMBL/GenBank/DDBJ databases">
        <title>Streptomyces sp. nov. DS1-2, an endophytic actinomycete isolated from roots of Dendrobium scabrilingue.</title>
        <authorList>
            <person name="Kuncharoen N."/>
            <person name="Kudo T."/>
            <person name="Ohkuma M."/>
            <person name="Yuki M."/>
            <person name="Tanasupawat S."/>
        </authorList>
    </citation>
    <scope>NUCLEOTIDE SEQUENCE [LARGE SCALE GENOMIC DNA]</scope>
    <source>
        <strain evidence="3 6">AZ1-7</strain>
        <strain evidence="4 5">DS1-2</strain>
    </source>
</reference>
<dbReference type="Proteomes" id="UP000275024">
    <property type="component" value="Unassembled WGS sequence"/>
</dbReference>
<sequence>MTRALREPGSHGSVRAVVAPPPACLAWAIDVWRPDATVTGVRDLHEGQGPWLIEATAHGSTDHAVLRVESPGKPADYLRIEAAALTRAARHGAGAPRPIGIDDRRHTGQVATLQTVLAGRTVASQPYDGERLRSVGEQLARIHRLRVDPGPDLPERRRPLEPDGGYTEEKRRGAEHPTRRSRDGARLLAHAERELARHPRPDGERGLVHGDTWLGNIMSDGVRVTGLIDWGCAGVGHPGIDLGHARLSAAFGYGLDAADDILTGWRRETGLGAPALPYWDVIAALETAPDMGKGTDVRDAFLRRALAALGQVPSG</sequence>
<accession>A0A3A9WUY6</accession>
<gene>
    <name evidence="4" type="ORF">D7318_04260</name>
    <name evidence="3" type="ORF">D7319_05400</name>
</gene>
<organism evidence="3 6">
    <name type="scientific">Streptomyces radicis</name>
    <dbReference type="NCBI Taxonomy" id="1750517"/>
    <lineage>
        <taxon>Bacteria</taxon>
        <taxon>Bacillati</taxon>
        <taxon>Actinomycetota</taxon>
        <taxon>Actinomycetes</taxon>
        <taxon>Kitasatosporales</taxon>
        <taxon>Streptomycetaceae</taxon>
        <taxon>Streptomyces</taxon>
    </lineage>
</organism>
<dbReference type="Gene3D" id="3.90.1200.10">
    <property type="match status" value="1"/>
</dbReference>
<keyword evidence="3" id="KW-0808">Transferase</keyword>
<comment type="caution">
    <text evidence="3">The sequence shown here is derived from an EMBL/GenBank/DDBJ whole genome shotgun (WGS) entry which is preliminary data.</text>
</comment>
<feature type="domain" description="Aminoglycoside phosphotransferase" evidence="2">
    <location>
        <begin position="55"/>
        <end position="266"/>
    </location>
</feature>
<keyword evidence="5" id="KW-1185">Reference proteome</keyword>
<name>A0A3A9WUY6_9ACTN</name>
<evidence type="ECO:0000313" key="6">
    <source>
        <dbReference type="Proteomes" id="UP000275024"/>
    </source>
</evidence>
<dbReference type="EMBL" id="RBDY01000002">
    <property type="protein sequence ID" value="RKN26841.1"/>
    <property type="molecule type" value="Genomic_DNA"/>
</dbReference>
<evidence type="ECO:0000256" key="1">
    <source>
        <dbReference type="SAM" id="MobiDB-lite"/>
    </source>
</evidence>
<dbReference type="GO" id="GO:0016740">
    <property type="term" value="F:transferase activity"/>
    <property type="evidence" value="ECO:0007669"/>
    <property type="project" value="UniProtKB-KW"/>
</dbReference>
<protein>
    <submittedName>
        <fullName evidence="3">Aminoglycoside phosphotransferase family protein</fullName>
    </submittedName>
</protein>
<evidence type="ECO:0000259" key="2">
    <source>
        <dbReference type="Pfam" id="PF01636"/>
    </source>
</evidence>
<evidence type="ECO:0000313" key="3">
    <source>
        <dbReference type="EMBL" id="RKN11616.1"/>
    </source>
</evidence>
<dbReference type="Proteomes" id="UP000268652">
    <property type="component" value="Unassembled WGS sequence"/>
</dbReference>
<proteinExistence type="predicted"/>
<feature type="region of interest" description="Disordered" evidence="1">
    <location>
        <begin position="145"/>
        <end position="185"/>
    </location>
</feature>
<dbReference type="SUPFAM" id="SSF56112">
    <property type="entry name" value="Protein kinase-like (PK-like)"/>
    <property type="match status" value="1"/>
</dbReference>
<evidence type="ECO:0000313" key="5">
    <source>
        <dbReference type="Proteomes" id="UP000268652"/>
    </source>
</evidence>
<dbReference type="PANTHER" id="PTHR21310">
    <property type="entry name" value="AMINOGLYCOSIDE PHOSPHOTRANSFERASE-RELATED-RELATED"/>
    <property type="match status" value="1"/>
</dbReference>
<dbReference type="InterPro" id="IPR011009">
    <property type="entry name" value="Kinase-like_dom_sf"/>
</dbReference>
<dbReference type="Pfam" id="PF01636">
    <property type="entry name" value="APH"/>
    <property type="match status" value="1"/>
</dbReference>
<dbReference type="InterPro" id="IPR002575">
    <property type="entry name" value="Aminoglycoside_PTrfase"/>
</dbReference>
<dbReference type="EMBL" id="RBDX01000003">
    <property type="protein sequence ID" value="RKN11616.1"/>
    <property type="molecule type" value="Genomic_DNA"/>
</dbReference>
<dbReference type="InterPro" id="IPR051678">
    <property type="entry name" value="AGP_Transferase"/>
</dbReference>
<dbReference type="AlphaFoldDB" id="A0A3A9WUY6"/>
<dbReference type="OrthoDB" id="3676359at2"/>